<dbReference type="EMBL" id="GGEC01033637">
    <property type="protein sequence ID" value="MBX14121.1"/>
    <property type="molecule type" value="Transcribed_RNA"/>
</dbReference>
<reference evidence="2" key="1">
    <citation type="submission" date="2018-02" db="EMBL/GenBank/DDBJ databases">
        <title>Rhizophora mucronata_Transcriptome.</title>
        <authorList>
            <person name="Meera S.P."/>
            <person name="Sreeshan A."/>
            <person name="Augustine A."/>
        </authorList>
    </citation>
    <scope>NUCLEOTIDE SEQUENCE</scope>
    <source>
        <tissue evidence="2">Leaf</tissue>
    </source>
</reference>
<proteinExistence type="predicted"/>
<dbReference type="EMBL" id="GGEC01033635">
    <property type="protein sequence ID" value="MBX14119.1"/>
    <property type="molecule type" value="Transcribed_RNA"/>
</dbReference>
<accession>A0A2P2L813</accession>
<evidence type="ECO:0000313" key="1">
    <source>
        <dbReference type="EMBL" id="MBX14117.1"/>
    </source>
</evidence>
<protein>
    <submittedName>
        <fullName evidence="1">Serine/arginine rich splicing factor</fullName>
    </submittedName>
</protein>
<name>A0A2P2L813_RHIMU</name>
<dbReference type="EMBL" id="GGEC01033633">
    <property type="protein sequence ID" value="MBX14117.1"/>
    <property type="molecule type" value="Transcribed_RNA"/>
</dbReference>
<dbReference type="AlphaFoldDB" id="A0A2P2L813"/>
<evidence type="ECO:0000313" key="2">
    <source>
        <dbReference type="EMBL" id="MBX14121.1"/>
    </source>
</evidence>
<organism evidence="2">
    <name type="scientific">Rhizophora mucronata</name>
    <name type="common">Asiatic mangrove</name>
    <dbReference type="NCBI Taxonomy" id="61149"/>
    <lineage>
        <taxon>Eukaryota</taxon>
        <taxon>Viridiplantae</taxon>
        <taxon>Streptophyta</taxon>
        <taxon>Embryophyta</taxon>
        <taxon>Tracheophyta</taxon>
        <taxon>Spermatophyta</taxon>
        <taxon>Magnoliopsida</taxon>
        <taxon>eudicotyledons</taxon>
        <taxon>Gunneridae</taxon>
        <taxon>Pentapetalae</taxon>
        <taxon>rosids</taxon>
        <taxon>fabids</taxon>
        <taxon>Malpighiales</taxon>
        <taxon>Rhizophoraceae</taxon>
        <taxon>Rhizophora</taxon>
    </lineage>
</organism>
<sequence length="93" mass="10976">MVEHFLNLDSLSKKNTLLHHNQTFSTKSNNLLSNKMCKFKHYVTHPRKNHENQQLLPPTRARLQNHSNFVVCEVQYNSWTHDSILVLEARIIP</sequence>
<dbReference type="EMBL" id="GGEC01033634">
    <property type="protein sequence ID" value="MBX14118.1"/>
    <property type="molecule type" value="Transcribed_RNA"/>
</dbReference>